<evidence type="ECO:0000256" key="1">
    <source>
        <dbReference type="SAM" id="Phobius"/>
    </source>
</evidence>
<feature type="transmembrane region" description="Helical" evidence="1">
    <location>
        <begin position="184"/>
        <end position="203"/>
    </location>
</feature>
<reference evidence="2 3" key="1">
    <citation type="journal article" date="2015" name="Nature">
        <title>rRNA introns, odd ribosomes, and small enigmatic genomes across a large radiation of phyla.</title>
        <authorList>
            <person name="Brown C.T."/>
            <person name="Hug L.A."/>
            <person name="Thomas B.C."/>
            <person name="Sharon I."/>
            <person name="Castelle C.J."/>
            <person name="Singh A."/>
            <person name="Wilkins M.J."/>
            <person name="Williams K.H."/>
            <person name="Banfield J.F."/>
        </authorList>
    </citation>
    <scope>NUCLEOTIDE SEQUENCE [LARGE SCALE GENOMIC DNA]</scope>
</reference>
<keyword evidence="1" id="KW-0472">Membrane</keyword>
<feature type="transmembrane region" description="Helical" evidence="1">
    <location>
        <begin position="61"/>
        <end position="78"/>
    </location>
</feature>
<comment type="caution">
    <text evidence="2">The sequence shown here is derived from an EMBL/GenBank/DDBJ whole genome shotgun (WGS) entry which is preliminary data.</text>
</comment>
<feature type="transmembrane region" description="Helical" evidence="1">
    <location>
        <begin position="215"/>
        <end position="236"/>
    </location>
</feature>
<feature type="transmembrane region" description="Helical" evidence="1">
    <location>
        <begin position="84"/>
        <end position="104"/>
    </location>
</feature>
<accession>A0A0G1NP96</accession>
<feature type="transmembrane region" description="Helical" evidence="1">
    <location>
        <begin position="36"/>
        <end position="52"/>
    </location>
</feature>
<dbReference type="AlphaFoldDB" id="A0A0G1NP96"/>
<proteinExistence type="predicted"/>
<name>A0A0G1NP96_9BACT</name>
<sequence length="239" mass="26746">MVGKLKLALKSPVSPLALRATFLAIAIFWLRTGDFSFFKFLFFGTLFIFLYLKPALGATKFIVSAIVLGVVIVFAPQVSELVGFYVNLALSALGFLLLGIKNLIFVRRQNLYYLMHLVLMTGLASLFSLHLIASIPFFVLVFFLFREFFTVMTPEKPELLSLVAALEGMLVMQVAWVTSFFPTSFLISSAVLVLFTFVFHDALIHHFKGTFSKDVALRSIAIFAVLALLILILPVWGFK</sequence>
<protein>
    <submittedName>
        <fullName evidence="2">Uncharacterized protein</fullName>
    </submittedName>
</protein>
<dbReference type="EMBL" id="LCLS01000005">
    <property type="protein sequence ID" value="KKU22231.1"/>
    <property type="molecule type" value="Genomic_DNA"/>
</dbReference>
<feature type="transmembrane region" description="Helical" evidence="1">
    <location>
        <begin position="12"/>
        <end position="30"/>
    </location>
</feature>
<dbReference type="Proteomes" id="UP000034107">
    <property type="component" value="Unassembled WGS sequence"/>
</dbReference>
<gene>
    <name evidence="2" type="ORF">UX31_C0005G0041</name>
</gene>
<keyword evidence="1" id="KW-1133">Transmembrane helix</keyword>
<keyword evidence="1" id="KW-0812">Transmembrane</keyword>
<evidence type="ECO:0000313" key="2">
    <source>
        <dbReference type="EMBL" id="KKU22231.1"/>
    </source>
</evidence>
<organism evidence="2 3">
    <name type="scientific">Candidatus Nomurabacteria bacterium GW2011_GWA1_46_11</name>
    <dbReference type="NCBI Taxonomy" id="1618732"/>
    <lineage>
        <taxon>Bacteria</taxon>
        <taxon>Candidatus Nomuraibacteriota</taxon>
    </lineage>
</organism>
<evidence type="ECO:0000313" key="3">
    <source>
        <dbReference type="Proteomes" id="UP000034107"/>
    </source>
</evidence>